<proteinExistence type="inferred from homology"/>
<dbReference type="Gene3D" id="3.40.190.10">
    <property type="entry name" value="Periplasmic binding protein-like II"/>
    <property type="match status" value="2"/>
</dbReference>
<reference evidence="6 7" key="1">
    <citation type="submission" date="2019-08" db="EMBL/GenBank/DDBJ databases">
        <title>In-depth cultivation of the pig gut microbiome towards novel bacterial diversity and tailored functional studies.</title>
        <authorList>
            <person name="Wylensek D."/>
            <person name="Hitch T.C.A."/>
            <person name="Clavel T."/>
        </authorList>
    </citation>
    <scope>NUCLEOTIDE SEQUENCE [LARGE SCALE GENOMIC DNA]</scope>
    <source>
        <strain evidence="6 7">WCA3-601-WT-6J</strain>
    </source>
</reference>
<accession>A0A6I2U5Q9</accession>
<comment type="caution">
    <text evidence="6">The sequence shown here is derived from an EMBL/GenBank/DDBJ whole genome shotgun (WGS) entry which is preliminary data.</text>
</comment>
<feature type="region of interest" description="Disordered" evidence="4">
    <location>
        <begin position="23"/>
        <end position="42"/>
    </location>
</feature>
<dbReference type="Proteomes" id="UP000431913">
    <property type="component" value="Unassembled WGS sequence"/>
</dbReference>
<evidence type="ECO:0000313" key="6">
    <source>
        <dbReference type="EMBL" id="MST92366.1"/>
    </source>
</evidence>
<dbReference type="PANTHER" id="PTHR30061">
    <property type="entry name" value="MALTOSE-BINDING PERIPLASMIC PROTEIN"/>
    <property type="match status" value="1"/>
</dbReference>
<dbReference type="PROSITE" id="PS51257">
    <property type="entry name" value="PROKAR_LIPOPROTEIN"/>
    <property type="match status" value="1"/>
</dbReference>
<keyword evidence="2" id="KW-0813">Transport</keyword>
<dbReference type="InterPro" id="IPR006059">
    <property type="entry name" value="SBP"/>
</dbReference>
<gene>
    <name evidence="6" type="ORF">FYJ76_10535</name>
</gene>
<dbReference type="SUPFAM" id="SSF53850">
    <property type="entry name" value="Periplasmic binding protein-like II"/>
    <property type="match status" value="1"/>
</dbReference>
<dbReference type="GO" id="GO:0042956">
    <property type="term" value="P:maltodextrin transmembrane transport"/>
    <property type="evidence" value="ECO:0007669"/>
    <property type="project" value="TreeGrafter"/>
</dbReference>
<dbReference type="GO" id="GO:1901982">
    <property type="term" value="F:maltose binding"/>
    <property type="evidence" value="ECO:0007669"/>
    <property type="project" value="TreeGrafter"/>
</dbReference>
<comment type="similarity">
    <text evidence="1">Belongs to the bacterial solute-binding protein 1 family.</text>
</comment>
<evidence type="ECO:0000313" key="7">
    <source>
        <dbReference type="Proteomes" id="UP000431913"/>
    </source>
</evidence>
<dbReference type="EMBL" id="VUNJ01000010">
    <property type="protein sequence ID" value="MST92366.1"/>
    <property type="molecule type" value="Genomic_DNA"/>
</dbReference>
<dbReference type="GO" id="GO:0055052">
    <property type="term" value="C:ATP-binding cassette (ABC) transporter complex, substrate-binding subunit-containing"/>
    <property type="evidence" value="ECO:0007669"/>
    <property type="project" value="TreeGrafter"/>
</dbReference>
<dbReference type="Pfam" id="PF01547">
    <property type="entry name" value="SBP_bac_1"/>
    <property type="match status" value="1"/>
</dbReference>
<feature type="signal peptide" evidence="5">
    <location>
        <begin position="1"/>
        <end position="24"/>
    </location>
</feature>
<evidence type="ECO:0000256" key="2">
    <source>
        <dbReference type="ARBA" id="ARBA00022448"/>
    </source>
</evidence>
<sequence>MKKLLALFLSLVLLLSACSSVSGSVSGPGNSQSSEDTEPGTKGKLSILYMSGPYADSARAMAEEFTEKTGYEVEVNDVPFASFHETAMLDFASQAGSYDVVAVNLSWLGEFAPHLEPLDSYVEASDIDTGDFIPSVLEACRWDGVLYGFPKAPTPNMMAYRTDLIETPPTTYEEYMEMAAKFNDPANDMYGISIPGKKEQYAVLYLVRSWAMGADVADADWNVIVDGDIGRKAMEQLGEVTKYSDPAGLSWGLEESINAFIQGKAVFCEAWPTLGIIQKADDPEQSKIVGNWAIAPFPEEATGMKQMSIWCVAVSKYSQNKEAAFEWLKEYSSPEHQTQFYEEFGVLPSLTSFWEQPEVKDSVIGPLGEGLKKCLPKWRVPVSAELDTIMANAVSSYMSGQMSLDEAMSFFSTEMKKALQNNPPPEGSKNTNAIAISEALGK</sequence>
<evidence type="ECO:0000256" key="5">
    <source>
        <dbReference type="SAM" id="SignalP"/>
    </source>
</evidence>
<evidence type="ECO:0000256" key="4">
    <source>
        <dbReference type="SAM" id="MobiDB-lite"/>
    </source>
</evidence>
<feature type="chain" id="PRO_5039564433" evidence="5">
    <location>
        <begin position="25"/>
        <end position="442"/>
    </location>
</feature>
<name>A0A6I2U5Q9_9FIRM</name>
<evidence type="ECO:0000256" key="3">
    <source>
        <dbReference type="ARBA" id="ARBA00022729"/>
    </source>
</evidence>
<keyword evidence="3 5" id="KW-0732">Signal</keyword>
<dbReference type="GO" id="GO:0015768">
    <property type="term" value="P:maltose transport"/>
    <property type="evidence" value="ECO:0007669"/>
    <property type="project" value="TreeGrafter"/>
</dbReference>
<organism evidence="6 7">
    <name type="scientific">Ruthenibacterium lactatiformans</name>
    <dbReference type="NCBI Taxonomy" id="1550024"/>
    <lineage>
        <taxon>Bacteria</taxon>
        <taxon>Bacillati</taxon>
        <taxon>Bacillota</taxon>
        <taxon>Clostridia</taxon>
        <taxon>Eubacteriales</taxon>
        <taxon>Oscillospiraceae</taxon>
        <taxon>Ruthenibacterium</taxon>
    </lineage>
</organism>
<dbReference type="PANTHER" id="PTHR30061:SF50">
    <property type="entry name" value="MALTOSE_MALTODEXTRIN-BINDING PERIPLASMIC PROTEIN"/>
    <property type="match status" value="1"/>
</dbReference>
<dbReference type="RefSeq" id="WP_055079452.1">
    <property type="nucleotide sequence ID" value="NZ_JAFHCG010000006.1"/>
</dbReference>
<protein>
    <submittedName>
        <fullName evidence="6">Extracellular solute-binding protein</fullName>
    </submittedName>
</protein>
<dbReference type="AlphaFoldDB" id="A0A6I2U5Q9"/>
<evidence type="ECO:0000256" key="1">
    <source>
        <dbReference type="ARBA" id="ARBA00008520"/>
    </source>
</evidence>
<feature type="compositionally biased region" description="Low complexity" evidence="4">
    <location>
        <begin position="23"/>
        <end position="34"/>
    </location>
</feature>